<sequence length="458" mass="50179">MKKTVFFLIAILASFTMVGQEISGQWNGVLKVPGAQLRVVFNISKSENGYSSTMDSPDQGVKGIPITTTSFANSILKLQIPAAAIVYEGILNKDNIIVGNFVQGGQSFALNMSRGSIEEKVVIRPQEPQKPYPYYTEEVTFENKTDKNVLAGTLSLPQKEGHFPAVILITGSGPQNRDEELMGHKPFLVLADYLTKKGIAVLRFDDRGVAKSTGDFKKATTMDFAKDVQAGVDYLRSRKEIDKSKIGLIGHSEGGVIAPIVVGNSKDIDFIVLLAGTGIRGDKLMLLQKEKIERQMGVPESEIQKGQEIFQGAYDIVLASSDSDTNLKTKINNYLKLQFGYKMSEAQISGLTSQIASPWMVNFLKFDPATALEKVKCPVLAINGDKDLQVPADVNINAIKKVLAKGGNKKVTTKIVPNLNHLFQECKTGSPDEYAMIEQTFSPIALEEISNWILVQVK</sequence>
<accession>A0ABW6HV64</accession>
<name>A0ABW6HV64_9FLAO</name>
<dbReference type="PANTHER" id="PTHR43265:SF1">
    <property type="entry name" value="ESTERASE ESTD"/>
    <property type="match status" value="1"/>
</dbReference>
<evidence type="ECO:0000259" key="2">
    <source>
        <dbReference type="Pfam" id="PF12146"/>
    </source>
</evidence>
<evidence type="ECO:0000313" key="3">
    <source>
        <dbReference type="EMBL" id="MFE3867894.1"/>
    </source>
</evidence>
<dbReference type="SUPFAM" id="SSF53474">
    <property type="entry name" value="alpha/beta-Hydrolases"/>
    <property type="match status" value="1"/>
</dbReference>
<gene>
    <name evidence="3" type="ORF">ACFX5E_07375</name>
</gene>
<dbReference type="InterPro" id="IPR053145">
    <property type="entry name" value="AB_hydrolase_Est10"/>
</dbReference>
<organism evidence="3 4">
    <name type="scientific">Flavobacterium xylosi</name>
    <dbReference type="NCBI Taxonomy" id="3230415"/>
    <lineage>
        <taxon>Bacteria</taxon>
        <taxon>Pseudomonadati</taxon>
        <taxon>Bacteroidota</taxon>
        <taxon>Flavobacteriia</taxon>
        <taxon>Flavobacteriales</taxon>
        <taxon>Flavobacteriaceae</taxon>
        <taxon>Flavobacterium</taxon>
    </lineage>
</organism>
<feature type="domain" description="Serine aminopeptidase S33" evidence="2">
    <location>
        <begin position="190"/>
        <end position="276"/>
    </location>
</feature>
<evidence type="ECO:0000256" key="1">
    <source>
        <dbReference type="SAM" id="SignalP"/>
    </source>
</evidence>
<keyword evidence="1" id="KW-0732">Signal</keyword>
<proteinExistence type="predicted"/>
<dbReference type="Pfam" id="PF12146">
    <property type="entry name" value="Hydrolase_4"/>
    <property type="match status" value="1"/>
</dbReference>
<comment type="caution">
    <text evidence="3">The sequence shown here is derived from an EMBL/GenBank/DDBJ whole genome shotgun (WGS) entry which is preliminary data.</text>
</comment>
<feature type="signal peptide" evidence="1">
    <location>
        <begin position="1"/>
        <end position="19"/>
    </location>
</feature>
<reference evidence="3 4" key="1">
    <citation type="submission" date="2024-06" db="EMBL/GenBank/DDBJ databases">
        <title>Flavobacterium spp. isolated from glacier.</title>
        <authorList>
            <person name="Han D."/>
        </authorList>
    </citation>
    <scope>NUCLEOTIDE SEQUENCE [LARGE SCALE GENOMIC DNA]</scope>
    <source>
        <strain evidence="3 4">LS2P90</strain>
    </source>
</reference>
<dbReference type="EC" id="3.4.-.-" evidence="3"/>
<dbReference type="Gene3D" id="3.40.50.1820">
    <property type="entry name" value="alpha/beta hydrolase"/>
    <property type="match status" value="1"/>
</dbReference>
<dbReference type="InterPro" id="IPR022742">
    <property type="entry name" value="Hydrolase_4"/>
</dbReference>
<dbReference type="InterPro" id="IPR029058">
    <property type="entry name" value="AB_hydrolase_fold"/>
</dbReference>
<keyword evidence="4" id="KW-1185">Reference proteome</keyword>
<keyword evidence="3" id="KW-0378">Hydrolase</keyword>
<dbReference type="EMBL" id="JBHZPZ010000007">
    <property type="protein sequence ID" value="MFE3867894.1"/>
    <property type="molecule type" value="Genomic_DNA"/>
</dbReference>
<protein>
    <submittedName>
        <fullName evidence="3">Alpha/beta hydrolase family protein</fullName>
        <ecNumber evidence="3">3.4.-.-</ecNumber>
    </submittedName>
</protein>
<dbReference type="PANTHER" id="PTHR43265">
    <property type="entry name" value="ESTERASE ESTD"/>
    <property type="match status" value="1"/>
</dbReference>
<dbReference type="Proteomes" id="UP001600109">
    <property type="component" value="Unassembled WGS sequence"/>
</dbReference>
<feature type="chain" id="PRO_5046559287" evidence="1">
    <location>
        <begin position="20"/>
        <end position="458"/>
    </location>
</feature>
<evidence type="ECO:0000313" key="4">
    <source>
        <dbReference type="Proteomes" id="UP001600109"/>
    </source>
</evidence>
<dbReference type="GO" id="GO:0016787">
    <property type="term" value="F:hydrolase activity"/>
    <property type="evidence" value="ECO:0007669"/>
    <property type="project" value="UniProtKB-KW"/>
</dbReference>
<dbReference type="RefSeq" id="WP_379854555.1">
    <property type="nucleotide sequence ID" value="NZ_JBHZPZ010000007.1"/>
</dbReference>